<feature type="region of interest" description="Disordered" evidence="1">
    <location>
        <begin position="67"/>
        <end position="94"/>
    </location>
</feature>
<evidence type="ECO:0000313" key="3">
    <source>
        <dbReference type="Proteomes" id="UP001281761"/>
    </source>
</evidence>
<comment type="caution">
    <text evidence="2">The sequence shown here is derived from an EMBL/GenBank/DDBJ whole genome shotgun (WGS) entry which is preliminary data.</text>
</comment>
<protein>
    <submittedName>
        <fullName evidence="2">Uncharacterized protein</fullName>
    </submittedName>
</protein>
<dbReference type="Proteomes" id="UP001281761">
    <property type="component" value="Unassembled WGS sequence"/>
</dbReference>
<organism evidence="2 3">
    <name type="scientific">Blattamonas nauphoetae</name>
    <dbReference type="NCBI Taxonomy" id="2049346"/>
    <lineage>
        <taxon>Eukaryota</taxon>
        <taxon>Metamonada</taxon>
        <taxon>Preaxostyla</taxon>
        <taxon>Oxymonadida</taxon>
        <taxon>Blattamonas</taxon>
    </lineage>
</organism>
<reference evidence="2 3" key="1">
    <citation type="journal article" date="2022" name="bioRxiv">
        <title>Genomics of Preaxostyla Flagellates Illuminates Evolutionary Transitions and the Path Towards Mitochondrial Loss.</title>
        <authorList>
            <person name="Novak L.V.F."/>
            <person name="Treitli S.C."/>
            <person name="Pyrih J."/>
            <person name="Halakuc P."/>
            <person name="Pipaliya S.V."/>
            <person name="Vacek V."/>
            <person name="Brzon O."/>
            <person name="Soukal P."/>
            <person name="Eme L."/>
            <person name="Dacks J.B."/>
            <person name="Karnkowska A."/>
            <person name="Elias M."/>
            <person name="Hampl V."/>
        </authorList>
    </citation>
    <scope>NUCLEOTIDE SEQUENCE [LARGE SCALE GENOMIC DNA]</scope>
    <source>
        <strain evidence="2">NAU3</strain>
        <tissue evidence="2">Gut</tissue>
    </source>
</reference>
<sequence length="159" mass="17772">MERLAGHEPSILRTTNKKNQRTFRTVSAFFWTTHFSLDGRHTLLLHHSRTPCTARLRKAMRRLETLSASHSPLTPHIQDLPRSSADPSEDDSEGSDHLVTVLMVVFDPCSVATLALPLPSPLPSPHSSHSIVTALSFLRGHSRTAHIAPLWKAMRRFDG</sequence>
<keyword evidence="3" id="KW-1185">Reference proteome</keyword>
<evidence type="ECO:0000313" key="2">
    <source>
        <dbReference type="EMBL" id="KAK2941419.1"/>
    </source>
</evidence>
<gene>
    <name evidence="2" type="ORF">BLNAU_23667</name>
</gene>
<dbReference type="EMBL" id="JARBJD010000503">
    <property type="protein sequence ID" value="KAK2941419.1"/>
    <property type="molecule type" value="Genomic_DNA"/>
</dbReference>
<evidence type="ECO:0000256" key="1">
    <source>
        <dbReference type="SAM" id="MobiDB-lite"/>
    </source>
</evidence>
<name>A0ABQ9WPJ3_9EUKA</name>
<accession>A0ABQ9WPJ3</accession>
<proteinExistence type="predicted"/>